<proteinExistence type="predicted"/>
<organism evidence="1">
    <name type="scientific">marine metagenome</name>
    <dbReference type="NCBI Taxonomy" id="408172"/>
    <lineage>
        <taxon>unclassified sequences</taxon>
        <taxon>metagenomes</taxon>
        <taxon>ecological metagenomes</taxon>
    </lineage>
</organism>
<gene>
    <name evidence="1" type="ORF">METZ01_LOCUS456645</name>
</gene>
<feature type="non-terminal residue" evidence="1">
    <location>
        <position position="1"/>
    </location>
</feature>
<evidence type="ECO:0008006" key="2">
    <source>
        <dbReference type="Google" id="ProtNLM"/>
    </source>
</evidence>
<dbReference type="AlphaFoldDB" id="A0A383A859"/>
<protein>
    <recommendedName>
        <fullName evidence="2">Class I SAM-dependent methyltransferase</fullName>
    </recommendedName>
</protein>
<sequence>EWERTKGQFTKEEIKNQNSIEFSPYYKVKRFLEETYPEYASSLLDSITDGQYESKRWMCQILKPELFGSKDSFKIEIIGAWFGWPLIEMLEEVIVQIDQIDLYDPDEVCQEVVRKYKFHFEPAYNINQFGDYFERNDKRIRHMIICSSCEHMPDIGEMKEYYKDTPKPIYVLQSNDYIDLPEHENCVESADELAEKNGISDIMYKGEKDFGYYKRFMVVGRW</sequence>
<evidence type="ECO:0000313" key="1">
    <source>
        <dbReference type="EMBL" id="SVE03791.1"/>
    </source>
</evidence>
<accession>A0A383A859</accession>
<name>A0A383A859_9ZZZZ</name>
<reference evidence="1" key="1">
    <citation type="submission" date="2018-05" db="EMBL/GenBank/DDBJ databases">
        <authorList>
            <person name="Lanie J.A."/>
            <person name="Ng W.-L."/>
            <person name="Kazmierczak K.M."/>
            <person name="Andrzejewski T.M."/>
            <person name="Davidsen T.M."/>
            <person name="Wayne K.J."/>
            <person name="Tettelin H."/>
            <person name="Glass J.I."/>
            <person name="Rusch D."/>
            <person name="Podicherti R."/>
            <person name="Tsui H.-C.T."/>
            <person name="Winkler M.E."/>
        </authorList>
    </citation>
    <scope>NUCLEOTIDE SEQUENCE</scope>
</reference>
<dbReference type="EMBL" id="UINC01189897">
    <property type="protein sequence ID" value="SVE03791.1"/>
    <property type="molecule type" value="Genomic_DNA"/>
</dbReference>